<feature type="chain" id="PRO_5040418378" description="Zn(2)-C6 fungal-type domain-containing protein" evidence="6">
    <location>
        <begin position="25"/>
        <end position="76"/>
    </location>
</feature>
<dbReference type="RefSeq" id="XP_043034199.1">
    <property type="nucleotide sequence ID" value="XM_043177936.1"/>
</dbReference>
<evidence type="ECO:0000256" key="3">
    <source>
        <dbReference type="ARBA" id="ARBA00023015"/>
    </source>
</evidence>
<proteinExistence type="predicted"/>
<evidence type="ECO:0000256" key="5">
    <source>
        <dbReference type="ARBA" id="ARBA00023242"/>
    </source>
</evidence>
<dbReference type="GeneID" id="66100223"/>
<evidence type="ECO:0000256" key="4">
    <source>
        <dbReference type="ARBA" id="ARBA00023163"/>
    </source>
</evidence>
<dbReference type="OrthoDB" id="39175at2759"/>
<dbReference type="InterPro" id="IPR001138">
    <property type="entry name" value="Zn2Cys6_DnaBD"/>
</dbReference>
<keyword evidence="9" id="KW-1185">Reference proteome</keyword>
<accession>A0A9P7VIR3</accession>
<dbReference type="PROSITE" id="PS00463">
    <property type="entry name" value="ZN2_CY6_FUNGAL_1"/>
    <property type="match status" value="1"/>
</dbReference>
<comment type="caution">
    <text evidence="8">The sequence shown here is derived from an EMBL/GenBank/DDBJ whole genome shotgun (WGS) entry which is preliminary data.</text>
</comment>
<dbReference type="GO" id="GO:0000981">
    <property type="term" value="F:DNA-binding transcription factor activity, RNA polymerase II-specific"/>
    <property type="evidence" value="ECO:0007669"/>
    <property type="project" value="InterPro"/>
</dbReference>
<dbReference type="InterPro" id="IPR036864">
    <property type="entry name" value="Zn2-C6_fun-type_DNA-bd_sf"/>
</dbReference>
<evidence type="ECO:0000256" key="2">
    <source>
        <dbReference type="ARBA" id="ARBA00022723"/>
    </source>
</evidence>
<dbReference type="GO" id="GO:0005634">
    <property type="term" value="C:nucleus"/>
    <property type="evidence" value="ECO:0007669"/>
    <property type="project" value="UniProtKB-SubCell"/>
</dbReference>
<feature type="signal peptide" evidence="6">
    <location>
        <begin position="1"/>
        <end position="24"/>
    </location>
</feature>
<keyword evidence="4" id="KW-0804">Transcription</keyword>
<dbReference type="AlphaFoldDB" id="A0A9P7VIR3"/>
<gene>
    <name evidence="8" type="ORF">BT62DRAFT_1012474</name>
</gene>
<comment type="subcellular location">
    <subcellularLocation>
        <location evidence="1">Nucleus</location>
    </subcellularLocation>
</comment>
<dbReference type="Proteomes" id="UP000812287">
    <property type="component" value="Unassembled WGS sequence"/>
</dbReference>
<dbReference type="SUPFAM" id="SSF57701">
    <property type="entry name" value="Zn2/Cys6 DNA-binding domain"/>
    <property type="match status" value="1"/>
</dbReference>
<dbReference type="InterPro" id="IPR050815">
    <property type="entry name" value="TF_fung"/>
</dbReference>
<dbReference type="CDD" id="cd00067">
    <property type="entry name" value="GAL4"/>
    <property type="match status" value="1"/>
</dbReference>
<dbReference type="Pfam" id="PF00172">
    <property type="entry name" value="Zn_clus"/>
    <property type="match status" value="1"/>
</dbReference>
<dbReference type="PANTHER" id="PTHR47338">
    <property type="entry name" value="ZN(II)2CYS6 TRANSCRIPTION FACTOR (EUROFUNG)-RELATED"/>
    <property type="match status" value="1"/>
</dbReference>
<dbReference type="EMBL" id="MU250568">
    <property type="protein sequence ID" value="KAG7440699.1"/>
    <property type="molecule type" value="Genomic_DNA"/>
</dbReference>
<sequence>MLAYLLHIILNVGTEICAMPSTSASNKQPERAPRRTLMACEFCRGRKLKCDGNRPSCANCRRRQIACTYKPVNANK</sequence>
<dbReference type="GO" id="GO:0008270">
    <property type="term" value="F:zinc ion binding"/>
    <property type="evidence" value="ECO:0007669"/>
    <property type="project" value="InterPro"/>
</dbReference>
<dbReference type="Gene3D" id="4.10.240.10">
    <property type="entry name" value="Zn(2)-C6 fungal-type DNA-binding domain"/>
    <property type="match status" value="1"/>
</dbReference>
<evidence type="ECO:0000313" key="8">
    <source>
        <dbReference type="EMBL" id="KAG7440699.1"/>
    </source>
</evidence>
<keyword evidence="5" id="KW-0539">Nucleus</keyword>
<protein>
    <recommendedName>
        <fullName evidence="7">Zn(2)-C6 fungal-type domain-containing protein</fullName>
    </recommendedName>
</protein>
<evidence type="ECO:0000256" key="6">
    <source>
        <dbReference type="SAM" id="SignalP"/>
    </source>
</evidence>
<dbReference type="PANTHER" id="PTHR47338:SF5">
    <property type="entry name" value="ZN(II)2CYS6 TRANSCRIPTION FACTOR (EUROFUNG)"/>
    <property type="match status" value="1"/>
</dbReference>
<dbReference type="SMART" id="SM00066">
    <property type="entry name" value="GAL4"/>
    <property type="match status" value="1"/>
</dbReference>
<keyword evidence="6" id="KW-0732">Signal</keyword>
<dbReference type="PROSITE" id="PS50048">
    <property type="entry name" value="ZN2_CY6_FUNGAL_2"/>
    <property type="match status" value="1"/>
</dbReference>
<evidence type="ECO:0000256" key="1">
    <source>
        <dbReference type="ARBA" id="ARBA00004123"/>
    </source>
</evidence>
<reference evidence="8" key="1">
    <citation type="submission" date="2020-11" db="EMBL/GenBank/DDBJ databases">
        <title>Adaptations for nitrogen fixation in a non-lichenized fungal sporocarp promotes dispersal by wood-feeding termites.</title>
        <authorList>
            <consortium name="DOE Joint Genome Institute"/>
            <person name="Koch R.A."/>
            <person name="Yoon G."/>
            <person name="Arayal U."/>
            <person name="Lail K."/>
            <person name="Amirebrahimi M."/>
            <person name="Labutti K."/>
            <person name="Lipzen A."/>
            <person name="Riley R."/>
            <person name="Barry K."/>
            <person name="Henrissat B."/>
            <person name="Grigoriev I.V."/>
            <person name="Herr J.R."/>
            <person name="Aime M.C."/>
        </authorList>
    </citation>
    <scope>NUCLEOTIDE SEQUENCE</scope>
    <source>
        <strain evidence="8">MCA 3950</strain>
    </source>
</reference>
<organism evidence="8 9">
    <name type="scientific">Guyanagaster necrorhizus</name>
    <dbReference type="NCBI Taxonomy" id="856835"/>
    <lineage>
        <taxon>Eukaryota</taxon>
        <taxon>Fungi</taxon>
        <taxon>Dikarya</taxon>
        <taxon>Basidiomycota</taxon>
        <taxon>Agaricomycotina</taxon>
        <taxon>Agaricomycetes</taxon>
        <taxon>Agaricomycetidae</taxon>
        <taxon>Agaricales</taxon>
        <taxon>Marasmiineae</taxon>
        <taxon>Physalacriaceae</taxon>
        <taxon>Guyanagaster</taxon>
    </lineage>
</organism>
<keyword evidence="2" id="KW-0479">Metal-binding</keyword>
<name>A0A9P7VIR3_9AGAR</name>
<evidence type="ECO:0000313" key="9">
    <source>
        <dbReference type="Proteomes" id="UP000812287"/>
    </source>
</evidence>
<evidence type="ECO:0000259" key="7">
    <source>
        <dbReference type="PROSITE" id="PS50048"/>
    </source>
</evidence>
<feature type="domain" description="Zn(2)-C6 fungal-type" evidence="7">
    <location>
        <begin position="39"/>
        <end position="69"/>
    </location>
</feature>
<keyword evidence="3" id="KW-0805">Transcription regulation</keyword>